<sequence>MISRGSFRSVSAISDNGRPNWPDSQRVALASSSRTCTAVVSTSACTASNRKPSAWKSRIHRSAQSMI</sequence>
<evidence type="ECO:0000313" key="2">
    <source>
        <dbReference type="EMBL" id="COZ05765.1"/>
    </source>
</evidence>
<name>A0A916LD12_MYCTX</name>
<protein>
    <submittedName>
        <fullName evidence="2">Uncharacterized protein</fullName>
    </submittedName>
</protein>
<dbReference type="Proteomes" id="UP000039021">
    <property type="component" value="Unassembled WGS sequence"/>
</dbReference>
<accession>A0A916LD12</accession>
<dbReference type="EMBL" id="CSBK01001716">
    <property type="protein sequence ID" value="COZ05765.1"/>
    <property type="molecule type" value="Genomic_DNA"/>
</dbReference>
<reference evidence="3" key="1">
    <citation type="submission" date="2015-03" db="EMBL/GenBank/DDBJ databases">
        <authorList>
            <consortium name="Pathogen Informatics"/>
        </authorList>
    </citation>
    <scope>NUCLEOTIDE SEQUENCE [LARGE SCALE GENOMIC DNA]</scope>
    <source>
        <strain evidence="3">N09902308</strain>
    </source>
</reference>
<dbReference type="AlphaFoldDB" id="A0A916LD12"/>
<proteinExistence type="predicted"/>
<organism evidence="2 3">
    <name type="scientific">Mycobacterium tuberculosis</name>
    <dbReference type="NCBI Taxonomy" id="1773"/>
    <lineage>
        <taxon>Bacteria</taxon>
        <taxon>Bacillati</taxon>
        <taxon>Actinomycetota</taxon>
        <taxon>Actinomycetes</taxon>
        <taxon>Mycobacteriales</taxon>
        <taxon>Mycobacteriaceae</taxon>
        <taxon>Mycobacterium</taxon>
        <taxon>Mycobacterium tuberculosis complex</taxon>
    </lineage>
</organism>
<evidence type="ECO:0000313" key="3">
    <source>
        <dbReference type="Proteomes" id="UP000039021"/>
    </source>
</evidence>
<feature type="compositionally biased region" description="Polar residues" evidence="1">
    <location>
        <begin position="1"/>
        <end position="14"/>
    </location>
</feature>
<comment type="caution">
    <text evidence="2">The sequence shown here is derived from an EMBL/GenBank/DDBJ whole genome shotgun (WGS) entry which is preliminary data.</text>
</comment>
<feature type="region of interest" description="Disordered" evidence="1">
    <location>
        <begin position="1"/>
        <end position="24"/>
    </location>
</feature>
<gene>
    <name evidence="2" type="ORF">ERS007739_03343</name>
</gene>
<evidence type="ECO:0000256" key="1">
    <source>
        <dbReference type="SAM" id="MobiDB-lite"/>
    </source>
</evidence>